<evidence type="ECO:0000313" key="2">
    <source>
        <dbReference type="Proteomes" id="UP000500938"/>
    </source>
</evidence>
<keyword evidence="2" id="KW-1185">Reference proteome</keyword>
<sequence length="181" mass="19930">MRYFRLIGATVALLVGCRRGVPEEQMTPDDWDVMSMSLSPCLEASAVPRTQEGKTWALRDPAGIIQWPVDLVELRGSSGTQRVWIGMDSSKVEYTVASMPPGGMASAIPMVMENRCMLPVGGHRALTHRLRSDSTVTKRALYLADATVVVRDNVAIHVWIEAPSAGRRDLLLRAVSELTLR</sequence>
<organism evidence="1 2">
    <name type="scientific">Gemmatimonas groenlandica</name>
    <dbReference type="NCBI Taxonomy" id="2732249"/>
    <lineage>
        <taxon>Bacteria</taxon>
        <taxon>Pseudomonadati</taxon>
        <taxon>Gemmatimonadota</taxon>
        <taxon>Gemmatimonadia</taxon>
        <taxon>Gemmatimonadales</taxon>
        <taxon>Gemmatimonadaceae</taxon>
        <taxon>Gemmatimonas</taxon>
    </lineage>
</organism>
<dbReference type="Proteomes" id="UP000500938">
    <property type="component" value="Chromosome"/>
</dbReference>
<dbReference type="PROSITE" id="PS51257">
    <property type="entry name" value="PROKAR_LIPOPROTEIN"/>
    <property type="match status" value="1"/>
</dbReference>
<accession>A0A6M4ITM9</accession>
<gene>
    <name evidence="1" type="ORF">HKW67_19150</name>
</gene>
<dbReference type="EMBL" id="CP053085">
    <property type="protein sequence ID" value="QJR37478.1"/>
    <property type="molecule type" value="Genomic_DNA"/>
</dbReference>
<name>A0A6M4ITM9_9BACT</name>
<dbReference type="KEGG" id="ggr:HKW67_19150"/>
<evidence type="ECO:0008006" key="3">
    <source>
        <dbReference type="Google" id="ProtNLM"/>
    </source>
</evidence>
<evidence type="ECO:0000313" key="1">
    <source>
        <dbReference type="EMBL" id="QJR37478.1"/>
    </source>
</evidence>
<proteinExistence type="predicted"/>
<protein>
    <recommendedName>
        <fullName evidence="3">Lipoprotein</fullName>
    </recommendedName>
</protein>
<reference evidence="1 2" key="1">
    <citation type="submission" date="2020-05" db="EMBL/GenBank/DDBJ databases">
        <title>Complete genome sequence of Gemmatimonas greenlandica TET16.</title>
        <authorList>
            <person name="Zeng Y."/>
        </authorList>
    </citation>
    <scope>NUCLEOTIDE SEQUENCE [LARGE SCALE GENOMIC DNA]</scope>
    <source>
        <strain evidence="1 2">TET16</strain>
    </source>
</reference>
<dbReference type="AlphaFoldDB" id="A0A6M4ITM9"/>